<dbReference type="Pfam" id="PF01878">
    <property type="entry name" value="EVE"/>
    <property type="match status" value="1"/>
</dbReference>
<protein>
    <submittedName>
        <fullName evidence="2">EVE domain-containing protein</fullName>
    </submittedName>
</protein>
<gene>
    <name evidence="2" type="ORF">E0D97_00145</name>
</gene>
<dbReference type="InterPro" id="IPR047197">
    <property type="entry name" value="THYN1-like_EVE"/>
</dbReference>
<dbReference type="InterPro" id="IPR015947">
    <property type="entry name" value="PUA-like_sf"/>
</dbReference>
<dbReference type="PANTHER" id="PTHR14087:SF7">
    <property type="entry name" value="THYMOCYTE NUCLEAR PROTEIN 1"/>
    <property type="match status" value="1"/>
</dbReference>
<evidence type="ECO:0000313" key="2">
    <source>
        <dbReference type="EMBL" id="TCD15889.1"/>
    </source>
</evidence>
<dbReference type="InterPro" id="IPR052181">
    <property type="entry name" value="5hmC_binding"/>
</dbReference>
<comment type="caution">
    <text evidence="2">The sequence shown here is derived from an EMBL/GenBank/DDBJ whole genome shotgun (WGS) entry which is preliminary data.</text>
</comment>
<dbReference type="EMBL" id="SJST01000001">
    <property type="protein sequence ID" value="TCD15889.1"/>
    <property type="molecule type" value="Genomic_DNA"/>
</dbReference>
<dbReference type="CDD" id="cd21133">
    <property type="entry name" value="EVE"/>
    <property type="match status" value="1"/>
</dbReference>
<dbReference type="RefSeq" id="WP_131564241.1">
    <property type="nucleotide sequence ID" value="NZ_JAINFK010000001.1"/>
</dbReference>
<reference evidence="2 3" key="1">
    <citation type="journal article" date="2015" name="Antonie Van Leeuwenhoek">
        <title>Oricola cellulosilytica gen. nov., sp. nov., a cellulose-degrading bacterium of the family Phyllobacteriaceae isolated from surface seashore water, and emended descriptions of Mesorhizobium loti and Phyllobacterium myrsinacearum.</title>
        <authorList>
            <person name="Hameed A."/>
            <person name="Shahina M."/>
            <person name="Lai W.A."/>
            <person name="Lin S.Y."/>
            <person name="Young L.S."/>
            <person name="Liu Y.C."/>
            <person name="Hsu Y.H."/>
            <person name="Young C.C."/>
        </authorList>
    </citation>
    <scope>NUCLEOTIDE SEQUENCE [LARGE SCALE GENOMIC DNA]</scope>
    <source>
        <strain evidence="2 3">KCTC 52183</strain>
    </source>
</reference>
<name>A0A4R0PJN3_9HYPH</name>
<dbReference type="InterPro" id="IPR002740">
    <property type="entry name" value="EVE_domain"/>
</dbReference>
<keyword evidence="3" id="KW-1185">Reference proteome</keyword>
<dbReference type="Gene3D" id="3.10.590.10">
    <property type="entry name" value="ph1033 like domains"/>
    <property type="match status" value="1"/>
</dbReference>
<evidence type="ECO:0000259" key="1">
    <source>
        <dbReference type="Pfam" id="PF01878"/>
    </source>
</evidence>
<accession>A0A4R0PJN3</accession>
<organism evidence="2 3">
    <name type="scientific">Oricola cellulosilytica</name>
    <dbReference type="NCBI Taxonomy" id="1429082"/>
    <lineage>
        <taxon>Bacteria</taxon>
        <taxon>Pseudomonadati</taxon>
        <taxon>Pseudomonadota</taxon>
        <taxon>Alphaproteobacteria</taxon>
        <taxon>Hyphomicrobiales</taxon>
        <taxon>Ahrensiaceae</taxon>
        <taxon>Oricola</taxon>
    </lineage>
</organism>
<dbReference type="OrthoDB" id="9791347at2"/>
<evidence type="ECO:0000313" key="3">
    <source>
        <dbReference type="Proteomes" id="UP000291301"/>
    </source>
</evidence>
<dbReference type="AlphaFoldDB" id="A0A4R0PJN3"/>
<dbReference type="SUPFAM" id="SSF88697">
    <property type="entry name" value="PUA domain-like"/>
    <property type="match status" value="1"/>
</dbReference>
<dbReference type="Proteomes" id="UP000291301">
    <property type="component" value="Unassembled WGS sequence"/>
</dbReference>
<proteinExistence type="predicted"/>
<sequence>MANYWLFKSEPFKWSWEMQKAKGDAGEQWDGIRNYQARNNMRAMKIGDKGFFYHSNEGLEVVGIVEVCSEIHQDTTTDDERWECVDIRAVRDMPKPVTLKDVKANPKLKDMSLVTSMRLSVQPVTKDEWIEVCRMGGLDNPPM</sequence>
<dbReference type="PANTHER" id="PTHR14087">
    <property type="entry name" value="THYMOCYTE NUCLEAR PROTEIN 1"/>
    <property type="match status" value="1"/>
</dbReference>
<feature type="domain" description="EVE" evidence="1">
    <location>
        <begin position="3"/>
        <end position="135"/>
    </location>
</feature>